<keyword evidence="7 11" id="KW-0464">Manganese</keyword>
<dbReference type="GO" id="GO:0042245">
    <property type="term" value="P:RNA repair"/>
    <property type="evidence" value="ECO:0007669"/>
    <property type="project" value="UniProtKB-KW"/>
</dbReference>
<organism evidence="12 13">
    <name type="scientific">Hungatella hathewayi</name>
    <dbReference type="NCBI Taxonomy" id="154046"/>
    <lineage>
        <taxon>Bacteria</taxon>
        <taxon>Bacillati</taxon>
        <taxon>Bacillota</taxon>
        <taxon>Clostridia</taxon>
        <taxon>Lachnospirales</taxon>
        <taxon>Lachnospiraceae</taxon>
        <taxon>Hungatella</taxon>
    </lineage>
</organism>
<comment type="cofactor">
    <cofactor evidence="11">
        <name>Mn(2+)</name>
        <dbReference type="ChEBI" id="CHEBI:29035"/>
    </cofactor>
    <text evidence="11">Binds 2 manganese ions per subunit.</text>
</comment>
<dbReference type="Gene3D" id="3.90.1860.10">
    <property type="entry name" value="tRNA-splicing ligase RtcB"/>
    <property type="match status" value="1"/>
</dbReference>
<evidence type="ECO:0000256" key="7">
    <source>
        <dbReference type="ARBA" id="ARBA00023211"/>
    </source>
</evidence>
<dbReference type="Pfam" id="PF01139">
    <property type="entry name" value="RtcB"/>
    <property type="match status" value="1"/>
</dbReference>
<feature type="binding site" evidence="11">
    <location>
        <position position="166"/>
    </location>
    <ligand>
        <name>Mn(2+)</name>
        <dbReference type="ChEBI" id="CHEBI:29035"/>
        <label>1</label>
    </ligand>
</feature>
<gene>
    <name evidence="12" type="primary">rtcB_2</name>
    <name evidence="12" type="ORF">ERS852407_03357</name>
</gene>
<feature type="binding site" evidence="10">
    <location>
        <position position="318"/>
    </location>
    <ligand>
        <name>GMP</name>
        <dbReference type="ChEBI" id="CHEBI:58115"/>
    </ligand>
</feature>
<feature type="binding site" evidence="10">
    <location>
        <begin position="311"/>
        <end position="314"/>
    </location>
    <ligand>
        <name>GMP</name>
        <dbReference type="ChEBI" id="CHEBI:58115"/>
    </ligand>
</feature>
<dbReference type="RefSeq" id="WP_055656910.1">
    <property type="nucleotide sequence ID" value="NZ_CABIXC010000008.1"/>
</dbReference>
<feature type="binding site" evidence="11">
    <location>
        <position position="183"/>
    </location>
    <ligand>
        <name>Mn(2+)</name>
        <dbReference type="ChEBI" id="CHEBI:29035"/>
        <label>2</label>
    </ligand>
</feature>
<evidence type="ECO:0000256" key="4">
    <source>
        <dbReference type="ARBA" id="ARBA00022741"/>
    </source>
</evidence>
<evidence type="ECO:0000256" key="9">
    <source>
        <dbReference type="PIRSR" id="PIRSR601233-1"/>
    </source>
</evidence>
<dbReference type="EMBL" id="CYZE01000008">
    <property type="protein sequence ID" value="CUO60736.1"/>
    <property type="molecule type" value="Genomic_DNA"/>
</dbReference>
<keyword evidence="4 10" id="KW-0547">Nucleotide-binding</keyword>
<keyword evidence="3 11" id="KW-0479">Metal-binding</keyword>
<comment type="catalytic activity">
    <reaction evidence="8">
        <text>a 3'-end 3'-phospho-ribonucleotide-RNA + a 5'-end dephospho-ribonucleoside-RNA + GTP = a ribonucleotidyl-ribonucleotide-RNA + GMP + diphosphate</text>
        <dbReference type="Rhea" id="RHEA:68076"/>
        <dbReference type="Rhea" id="RHEA-COMP:10463"/>
        <dbReference type="Rhea" id="RHEA-COMP:13936"/>
        <dbReference type="Rhea" id="RHEA-COMP:17355"/>
        <dbReference type="ChEBI" id="CHEBI:33019"/>
        <dbReference type="ChEBI" id="CHEBI:37565"/>
        <dbReference type="ChEBI" id="CHEBI:58115"/>
        <dbReference type="ChEBI" id="CHEBI:83062"/>
        <dbReference type="ChEBI" id="CHEBI:138284"/>
        <dbReference type="ChEBI" id="CHEBI:173118"/>
        <dbReference type="EC" id="6.5.1.8"/>
    </reaction>
</comment>
<evidence type="ECO:0000256" key="11">
    <source>
        <dbReference type="PIRSR" id="PIRSR601233-3"/>
    </source>
</evidence>
<evidence type="ECO:0000256" key="5">
    <source>
        <dbReference type="ARBA" id="ARBA00022800"/>
    </source>
</evidence>
<dbReference type="EC" id="6.5.1.8" evidence="1"/>
<dbReference type="InterPro" id="IPR036025">
    <property type="entry name" value="RtcB-like_sf"/>
</dbReference>
<dbReference type="GO" id="GO:0030145">
    <property type="term" value="F:manganese ion binding"/>
    <property type="evidence" value="ECO:0007669"/>
    <property type="project" value="TreeGrafter"/>
</dbReference>
<feature type="binding site" evidence="10">
    <location>
        <position position="409"/>
    </location>
    <ligand>
        <name>GMP</name>
        <dbReference type="ChEBI" id="CHEBI:58115"/>
    </ligand>
</feature>
<feature type="active site" description="GMP-histidine intermediate" evidence="9">
    <location>
        <position position="335"/>
    </location>
</feature>
<evidence type="ECO:0000256" key="2">
    <source>
        <dbReference type="ARBA" id="ARBA00022598"/>
    </source>
</evidence>
<evidence type="ECO:0000313" key="13">
    <source>
        <dbReference type="Proteomes" id="UP000095651"/>
    </source>
</evidence>
<name>A0A174GI97_9FIRM</name>
<dbReference type="InterPro" id="IPR052915">
    <property type="entry name" value="RtcB-like"/>
</dbReference>
<proteinExistence type="predicted"/>
<evidence type="ECO:0000256" key="8">
    <source>
        <dbReference type="ARBA" id="ARBA00047746"/>
    </source>
</evidence>
<dbReference type="SUPFAM" id="SSF103365">
    <property type="entry name" value="Hypothetical protein PH1602"/>
    <property type="match status" value="1"/>
</dbReference>
<feature type="binding site" evidence="11">
    <location>
        <position position="76"/>
    </location>
    <ligand>
        <name>Mn(2+)</name>
        <dbReference type="ChEBI" id="CHEBI:29035"/>
        <label>1</label>
    </ligand>
</feature>
<feature type="binding site" evidence="11">
    <location>
        <position position="279"/>
    </location>
    <ligand>
        <name>Mn(2+)</name>
        <dbReference type="ChEBI" id="CHEBI:29035"/>
        <label>2</label>
    </ligand>
</feature>
<dbReference type="AlphaFoldDB" id="A0A174GI97"/>
<evidence type="ECO:0000313" key="12">
    <source>
        <dbReference type="EMBL" id="CUO60736.1"/>
    </source>
</evidence>
<dbReference type="PANTHER" id="PTHR43749:SF2">
    <property type="entry name" value="RNA-SPLICING LIGASE RTCB"/>
    <property type="match status" value="1"/>
</dbReference>
<feature type="binding site" evidence="10">
    <location>
        <begin position="335"/>
        <end position="338"/>
    </location>
    <ligand>
        <name>GMP</name>
        <dbReference type="ChEBI" id="CHEBI:58115"/>
    </ligand>
</feature>
<dbReference type="PANTHER" id="PTHR43749">
    <property type="entry name" value="RNA-SPLICING LIGASE RTCB"/>
    <property type="match status" value="1"/>
</dbReference>
<dbReference type="GO" id="GO:0006281">
    <property type="term" value="P:DNA repair"/>
    <property type="evidence" value="ECO:0007669"/>
    <property type="project" value="TreeGrafter"/>
</dbReference>
<dbReference type="InterPro" id="IPR001233">
    <property type="entry name" value="RtcB"/>
</dbReference>
<protein>
    <recommendedName>
        <fullName evidence="1">3'-phosphate/5'-hydroxy nucleic acid ligase</fullName>
        <ecNumber evidence="1">6.5.1.8</ecNumber>
    </recommendedName>
</protein>
<dbReference type="Proteomes" id="UP000095651">
    <property type="component" value="Unassembled WGS sequence"/>
</dbReference>
<keyword evidence="2 12" id="KW-0436">Ligase</keyword>
<evidence type="ECO:0000256" key="1">
    <source>
        <dbReference type="ARBA" id="ARBA00012726"/>
    </source>
</evidence>
<reference evidence="12 13" key="1">
    <citation type="submission" date="2015-09" db="EMBL/GenBank/DDBJ databases">
        <authorList>
            <consortium name="Pathogen Informatics"/>
        </authorList>
    </citation>
    <scope>NUCLEOTIDE SEQUENCE [LARGE SCALE GENOMIC DNA]</scope>
    <source>
        <strain evidence="12 13">2789STDY5608850</strain>
    </source>
</reference>
<accession>A0A174GI97</accession>
<sequence length="410" mass="46047">MFTWKEEQMNKPVRIWLENIEEVEEGCLEQARHLAQLPFIHKWACLMPDTHQGKGMPIGGVIATDGVIIPNAVGVDIGCGMNFVSTNIKAEDLKPVMTGNGTMFQAITGEIMRNIPVGYNSYKKRQESEVLDRCLAHAADYEKNETLFPLIEDAFYQIGTLGGGNHFIELQEDQDGYLGIMIHSGSRHFGKEICDHFHNRARVLNTAWHSAVPDSYRLAFLPVDSAEGQDYILWMNLALEYAFENRKRMMEKTLEIVAQKVEKYLDTTMEFTEQINCHHNYASLETHYGKEVWVHRKGATRAGNGELAVIPGAMGSYSYVVMGKGNPESFESSSHGAGRAYSRKAAMEKFSCEEVINDLKAQGVVLGKMNKSDVAEESRFAYKDIDHVMDQQKDLVVPVKKLKTVGVVKG</sequence>
<dbReference type="GO" id="GO:0006396">
    <property type="term" value="P:RNA processing"/>
    <property type="evidence" value="ECO:0007669"/>
    <property type="project" value="InterPro"/>
</dbReference>
<evidence type="ECO:0000256" key="3">
    <source>
        <dbReference type="ARBA" id="ARBA00022723"/>
    </source>
</evidence>
<dbReference type="GO" id="GO:0170057">
    <property type="term" value="F:RNA ligase (GTP) activity"/>
    <property type="evidence" value="ECO:0007669"/>
    <property type="project" value="UniProtKB-EC"/>
</dbReference>
<evidence type="ECO:0000256" key="10">
    <source>
        <dbReference type="PIRSR" id="PIRSR601233-2"/>
    </source>
</evidence>
<feature type="binding site" evidence="10">
    <location>
        <begin position="165"/>
        <end position="169"/>
    </location>
    <ligand>
        <name>GMP</name>
        <dbReference type="ChEBI" id="CHEBI:58115"/>
    </ligand>
</feature>
<dbReference type="GO" id="GO:0003909">
    <property type="term" value="F:DNA ligase activity"/>
    <property type="evidence" value="ECO:0007669"/>
    <property type="project" value="TreeGrafter"/>
</dbReference>
<keyword evidence="6 10" id="KW-0342">GTP-binding</keyword>
<keyword evidence="5" id="KW-0692">RNA repair</keyword>
<feature type="binding site" evidence="10">
    <location>
        <begin position="279"/>
        <end position="280"/>
    </location>
    <ligand>
        <name>GMP</name>
        <dbReference type="ChEBI" id="CHEBI:58115"/>
    </ligand>
</feature>
<evidence type="ECO:0000256" key="6">
    <source>
        <dbReference type="ARBA" id="ARBA00023134"/>
    </source>
</evidence>
<dbReference type="GO" id="GO:0005525">
    <property type="term" value="F:GTP binding"/>
    <property type="evidence" value="ECO:0007669"/>
    <property type="project" value="UniProtKB-KW"/>
</dbReference>